<dbReference type="EMBL" id="CM018052">
    <property type="protein sequence ID" value="KAA8516238.1"/>
    <property type="molecule type" value="Genomic_DNA"/>
</dbReference>
<dbReference type="Proteomes" id="UP000325577">
    <property type="component" value="Linkage Group LG9"/>
</dbReference>
<sequence>MTTTVTIGATVKRRSWRSVRGSISLARMAEETSAPADADAAATIKFKKKSLWPSVFHWIPTFTDHIIAAKQRLLRSLVGTPYTQEQVNIGSGPPDLKDRASRASASKASRSRPSELAEPMHPELAEPGLKS</sequence>
<proteinExistence type="predicted"/>
<keyword evidence="3" id="KW-1185">Reference proteome</keyword>
<evidence type="ECO:0000313" key="2">
    <source>
        <dbReference type="EMBL" id="KAA8516238.1"/>
    </source>
</evidence>
<reference evidence="2 3" key="1">
    <citation type="submission" date="2019-09" db="EMBL/GenBank/DDBJ databases">
        <title>A chromosome-level genome assembly of the Chinese tupelo Nyssa sinensis.</title>
        <authorList>
            <person name="Yang X."/>
            <person name="Kang M."/>
            <person name="Yang Y."/>
            <person name="Xiong H."/>
            <person name="Wang M."/>
            <person name="Zhang Z."/>
            <person name="Wang Z."/>
            <person name="Wu H."/>
            <person name="Ma T."/>
            <person name="Liu J."/>
            <person name="Xi Z."/>
        </authorList>
    </citation>
    <scope>NUCLEOTIDE SEQUENCE [LARGE SCALE GENOMIC DNA]</scope>
    <source>
        <strain evidence="2">J267</strain>
        <tissue evidence="2">Leaf</tissue>
    </source>
</reference>
<accession>A0A5J4ZFD3</accession>
<evidence type="ECO:0000313" key="3">
    <source>
        <dbReference type="Proteomes" id="UP000325577"/>
    </source>
</evidence>
<evidence type="ECO:0000256" key="1">
    <source>
        <dbReference type="SAM" id="MobiDB-lite"/>
    </source>
</evidence>
<protein>
    <submittedName>
        <fullName evidence="2">Uncharacterized protein</fullName>
    </submittedName>
</protein>
<name>A0A5J4ZFD3_9ASTE</name>
<dbReference type="AlphaFoldDB" id="A0A5J4ZFD3"/>
<gene>
    <name evidence="2" type="ORF">F0562_019417</name>
</gene>
<feature type="region of interest" description="Disordered" evidence="1">
    <location>
        <begin position="84"/>
        <end position="131"/>
    </location>
</feature>
<organism evidence="2 3">
    <name type="scientific">Nyssa sinensis</name>
    <dbReference type="NCBI Taxonomy" id="561372"/>
    <lineage>
        <taxon>Eukaryota</taxon>
        <taxon>Viridiplantae</taxon>
        <taxon>Streptophyta</taxon>
        <taxon>Embryophyta</taxon>
        <taxon>Tracheophyta</taxon>
        <taxon>Spermatophyta</taxon>
        <taxon>Magnoliopsida</taxon>
        <taxon>eudicotyledons</taxon>
        <taxon>Gunneridae</taxon>
        <taxon>Pentapetalae</taxon>
        <taxon>asterids</taxon>
        <taxon>Cornales</taxon>
        <taxon>Nyssaceae</taxon>
        <taxon>Nyssa</taxon>
    </lineage>
</organism>
<feature type="compositionally biased region" description="Basic and acidic residues" evidence="1">
    <location>
        <begin position="112"/>
        <end position="124"/>
    </location>
</feature>
<dbReference type="OrthoDB" id="7457040at2759"/>